<protein>
    <submittedName>
        <fullName evidence="1">Uncharacterized protein</fullName>
    </submittedName>
</protein>
<dbReference type="AlphaFoldDB" id="A0AAV1ULX3"/>
<proteinExistence type="predicted"/>
<evidence type="ECO:0000313" key="1">
    <source>
        <dbReference type="EMBL" id="CAK7933974.1"/>
    </source>
</evidence>
<evidence type="ECO:0000313" key="2">
    <source>
        <dbReference type="Proteomes" id="UP001162060"/>
    </source>
</evidence>
<comment type="caution">
    <text evidence="1">The sequence shown here is derived from an EMBL/GenBank/DDBJ whole genome shotgun (WGS) entry which is preliminary data.</text>
</comment>
<dbReference type="EMBL" id="CAKLBY020000197">
    <property type="protein sequence ID" value="CAK7933974.1"/>
    <property type="molecule type" value="Genomic_DNA"/>
</dbReference>
<accession>A0AAV1ULX3</accession>
<organism evidence="1 2">
    <name type="scientific">Peronospora matthiolae</name>
    <dbReference type="NCBI Taxonomy" id="2874970"/>
    <lineage>
        <taxon>Eukaryota</taxon>
        <taxon>Sar</taxon>
        <taxon>Stramenopiles</taxon>
        <taxon>Oomycota</taxon>
        <taxon>Peronosporomycetes</taxon>
        <taxon>Peronosporales</taxon>
        <taxon>Peronosporaceae</taxon>
        <taxon>Peronospora</taxon>
    </lineage>
</organism>
<dbReference type="Proteomes" id="UP001162060">
    <property type="component" value="Unassembled WGS sequence"/>
</dbReference>
<gene>
    <name evidence="1" type="ORF">PM001_LOCUS19124</name>
</gene>
<reference evidence="1" key="1">
    <citation type="submission" date="2024-01" db="EMBL/GenBank/DDBJ databases">
        <authorList>
            <person name="Webb A."/>
        </authorList>
    </citation>
    <scope>NUCLEOTIDE SEQUENCE</scope>
    <source>
        <strain evidence="1">Pm1</strain>
    </source>
</reference>
<name>A0AAV1ULX3_9STRA</name>
<sequence>MVLLLIHRRRIQNRFLNLFTEDGEGVFTYRQLLLDLTLVDCIKKDPTSGRKNGVLRSLV</sequence>